<dbReference type="GO" id="GO:0020037">
    <property type="term" value="F:heme binding"/>
    <property type="evidence" value="ECO:0007669"/>
    <property type="project" value="InterPro"/>
</dbReference>
<feature type="binding site" description="covalent" evidence="7">
    <location>
        <position position="141"/>
    </location>
    <ligand>
        <name>heme c</name>
        <dbReference type="ChEBI" id="CHEBI:61717"/>
    </ligand>
</feature>
<accession>A0A849L4T6</accession>
<feature type="binding site" description="covalent" evidence="7">
    <location>
        <position position="144"/>
    </location>
    <ligand>
        <name>heme c</name>
        <dbReference type="ChEBI" id="CHEBI:61717"/>
    </ligand>
</feature>
<keyword evidence="8" id="KW-0732">Signal</keyword>
<gene>
    <name evidence="9" type="ORF">HMH01_12260</name>
</gene>
<dbReference type="GO" id="GO:0042597">
    <property type="term" value="C:periplasmic space"/>
    <property type="evidence" value="ECO:0007669"/>
    <property type="project" value="InterPro"/>
</dbReference>
<evidence type="ECO:0000256" key="7">
    <source>
        <dbReference type="PIRSR" id="PIRSR000027-2"/>
    </source>
</evidence>
<dbReference type="PRINTS" id="PR00608">
    <property type="entry name" value="CYTCHROMECII"/>
</dbReference>
<reference evidence="9 10" key="1">
    <citation type="submission" date="2020-05" db="EMBL/GenBank/DDBJ databases">
        <title>Gimesia benthica sp. nov., a novel planctomycete isolated from a deep-sea water sample of the Northwest Indian Ocean.</title>
        <authorList>
            <person name="Wang J."/>
            <person name="Ruan C."/>
            <person name="Song L."/>
            <person name="Zhu Y."/>
            <person name="Li A."/>
            <person name="Zheng X."/>
            <person name="Wang L."/>
            <person name="Lu Z."/>
            <person name="Huang Y."/>
            <person name="Du W."/>
            <person name="Zhou Y."/>
            <person name="Huang L."/>
            <person name="Dai X."/>
        </authorList>
    </citation>
    <scope>NUCLEOTIDE SEQUENCE [LARGE SCALE GENOMIC DNA]</scope>
    <source>
        <strain evidence="9 10">YYQ-30</strain>
    </source>
</reference>
<keyword evidence="5 6" id="KW-0408">Iron</keyword>
<dbReference type="Gene3D" id="1.20.120.10">
    <property type="entry name" value="Cytochrome c/b562"/>
    <property type="match status" value="1"/>
</dbReference>
<dbReference type="InterPro" id="IPR015984">
    <property type="entry name" value="Cyt_c_prime_subgr"/>
</dbReference>
<evidence type="ECO:0000256" key="4">
    <source>
        <dbReference type="ARBA" id="ARBA00022982"/>
    </source>
</evidence>
<dbReference type="SUPFAM" id="SSF47175">
    <property type="entry name" value="Cytochromes"/>
    <property type="match status" value="1"/>
</dbReference>
<feature type="signal peptide" evidence="8">
    <location>
        <begin position="1"/>
        <end position="26"/>
    </location>
</feature>
<dbReference type="Proteomes" id="UP000572377">
    <property type="component" value="Unassembled WGS sequence"/>
</dbReference>
<feature type="chain" id="PRO_5032591657" evidence="8">
    <location>
        <begin position="27"/>
        <end position="152"/>
    </location>
</feature>
<comment type="caution">
    <text evidence="9">The sequence shown here is derived from an EMBL/GenBank/DDBJ whole genome shotgun (WGS) entry which is preliminary data.</text>
</comment>
<dbReference type="InterPro" id="IPR010980">
    <property type="entry name" value="Cyt_c/b562"/>
</dbReference>
<dbReference type="PROSITE" id="PS51009">
    <property type="entry name" value="CYTCII"/>
    <property type="match status" value="1"/>
</dbReference>
<dbReference type="InterPro" id="IPR002321">
    <property type="entry name" value="Cyt_c_II"/>
</dbReference>
<feature type="binding site" description="axial binding residue" evidence="6">
    <location>
        <position position="145"/>
    </location>
    <ligand>
        <name>heme c</name>
        <dbReference type="ChEBI" id="CHEBI:61717"/>
    </ligand>
    <ligandPart>
        <name>Fe</name>
        <dbReference type="ChEBI" id="CHEBI:18248"/>
    </ligandPart>
</feature>
<proteinExistence type="predicted"/>
<evidence type="ECO:0000256" key="5">
    <source>
        <dbReference type="ARBA" id="ARBA00023004"/>
    </source>
</evidence>
<keyword evidence="10" id="KW-1185">Reference proteome</keyword>
<keyword evidence="4" id="KW-0249">Electron transport</keyword>
<dbReference type="RefSeq" id="WP_171325963.1">
    <property type="nucleotide sequence ID" value="NZ_JABFBC010000002.1"/>
</dbReference>
<dbReference type="AlphaFoldDB" id="A0A849L4T6"/>
<organism evidence="9 10">
    <name type="scientific">Halovulum dunhuangense</name>
    <dbReference type="NCBI Taxonomy" id="1505036"/>
    <lineage>
        <taxon>Bacteria</taxon>
        <taxon>Pseudomonadati</taxon>
        <taxon>Pseudomonadota</taxon>
        <taxon>Alphaproteobacteria</taxon>
        <taxon>Rhodobacterales</taxon>
        <taxon>Paracoccaceae</taxon>
        <taxon>Halovulum</taxon>
    </lineage>
</organism>
<dbReference type="GO" id="GO:0005506">
    <property type="term" value="F:iron ion binding"/>
    <property type="evidence" value="ECO:0007669"/>
    <property type="project" value="InterPro"/>
</dbReference>
<comment type="PTM">
    <text evidence="7">Binds 1 heme group per subunit.</text>
</comment>
<keyword evidence="2 7" id="KW-0349">Heme</keyword>
<dbReference type="InterPro" id="IPR012127">
    <property type="entry name" value="Cyt_c_prime"/>
</dbReference>
<dbReference type="GO" id="GO:0022900">
    <property type="term" value="P:electron transport chain"/>
    <property type="evidence" value="ECO:0007669"/>
    <property type="project" value="InterPro"/>
</dbReference>
<dbReference type="EMBL" id="JABFBC010000002">
    <property type="protein sequence ID" value="NNU81210.1"/>
    <property type="molecule type" value="Genomic_DNA"/>
</dbReference>
<evidence type="ECO:0000313" key="10">
    <source>
        <dbReference type="Proteomes" id="UP000572377"/>
    </source>
</evidence>
<dbReference type="PIRSF" id="PIRSF000027">
    <property type="entry name" value="Cytc_c_prime"/>
    <property type="match status" value="1"/>
</dbReference>
<name>A0A849L4T6_9RHOB</name>
<evidence type="ECO:0000313" key="9">
    <source>
        <dbReference type="EMBL" id="NNU81210.1"/>
    </source>
</evidence>
<evidence type="ECO:0000256" key="1">
    <source>
        <dbReference type="ARBA" id="ARBA00022448"/>
    </source>
</evidence>
<evidence type="ECO:0000256" key="3">
    <source>
        <dbReference type="ARBA" id="ARBA00022723"/>
    </source>
</evidence>
<keyword evidence="1" id="KW-0813">Transport</keyword>
<keyword evidence="3 6" id="KW-0479">Metal-binding</keyword>
<dbReference type="GO" id="GO:0009055">
    <property type="term" value="F:electron transfer activity"/>
    <property type="evidence" value="ECO:0007669"/>
    <property type="project" value="InterPro"/>
</dbReference>
<dbReference type="Pfam" id="PF01322">
    <property type="entry name" value="Cytochrom_C_2"/>
    <property type="match status" value="1"/>
</dbReference>
<protein>
    <submittedName>
        <fullName evidence="9">Cytochrome c</fullName>
    </submittedName>
</protein>
<evidence type="ECO:0000256" key="6">
    <source>
        <dbReference type="PIRSR" id="PIRSR000027-1"/>
    </source>
</evidence>
<evidence type="ECO:0000256" key="2">
    <source>
        <dbReference type="ARBA" id="ARBA00022617"/>
    </source>
</evidence>
<evidence type="ECO:0000256" key="8">
    <source>
        <dbReference type="SAM" id="SignalP"/>
    </source>
</evidence>
<sequence length="152" mass="15769">MTIRPILCVFASLAAVGAASFAVAEAHDPVALREAKMTTVGQSTQIVGDMLRGNTPFDAAAANAALVAMRDAAQGFGELFPEGTELAGSNKDAAAPAIWENRADFDAEIAKFDAALEAAVAAEPQDMEALAAAFGPVGQGCRSCHQNYRVER</sequence>